<comment type="caution">
    <text evidence="2">The sequence shown here is derived from an EMBL/GenBank/DDBJ whole genome shotgun (WGS) entry which is preliminary data.</text>
</comment>
<feature type="region of interest" description="Disordered" evidence="1">
    <location>
        <begin position="370"/>
        <end position="408"/>
    </location>
</feature>
<evidence type="ECO:0000256" key="1">
    <source>
        <dbReference type="SAM" id="MobiDB-lite"/>
    </source>
</evidence>
<proteinExistence type="predicted"/>
<dbReference type="EMBL" id="BMAR01000012">
    <property type="protein sequence ID" value="GFR46153.1"/>
    <property type="molecule type" value="Genomic_DNA"/>
</dbReference>
<evidence type="ECO:0000313" key="2">
    <source>
        <dbReference type="EMBL" id="GFR46153.1"/>
    </source>
</evidence>
<reference evidence="2 3" key="1">
    <citation type="journal article" date="2021" name="Sci. Rep.">
        <title>Genome sequencing of the multicellular alga Astrephomene provides insights into convergent evolution of germ-soma differentiation.</title>
        <authorList>
            <person name="Yamashita S."/>
            <person name="Yamamoto K."/>
            <person name="Matsuzaki R."/>
            <person name="Suzuki S."/>
            <person name="Yamaguchi H."/>
            <person name="Hirooka S."/>
            <person name="Minakuchi Y."/>
            <person name="Miyagishima S."/>
            <person name="Kawachi M."/>
            <person name="Toyoda A."/>
            <person name="Nozaki H."/>
        </authorList>
    </citation>
    <scope>NUCLEOTIDE SEQUENCE [LARGE SCALE GENOMIC DNA]</scope>
    <source>
        <strain evidence="2 3">NIES-4017</strain>
    </source>
</reference>
<keyword evidence="3" id="KW-1185">Reference proteome</keyword>
<gene>
    <name evidence="2" type="ORF">Agub_g7680</name>
</gene>
<evidence type="ECO:0000313" key="3">
    <source>
        <dbReference type="Proteomes" id="UP001054857"/>
    </source>
</evidence>
<feature type="region of interest" description="Disordered" evidence="1">
    <location>
        <begin position="277"/>
        <end position="325"/>
    </location>
</feature>
<name>A0AAD3DQT3_9CHLO</name>
<dbReference type="AlphaFoldDB" id="A0AAD3DQT3"/>
<dbReference type="Proteomes" id="UP001054857">
    <property type="component" value="Unassembled WGS sequence"/>
</dbReference>
<accession>A0AAD3DQT3</accession>
<sequence length="685" mass="69110">MALPGVQQKCYICSDAVTEADYRRELTCSYGGCPGTDHAYHEECITEYLRKLKFPTSRLIGYPCPVLLDNGRPCTGRITATHHKQPLNQKKKQKRVEAAAAAAAATAKLKQPAAKAKDAKGANGVGAATAAMRPAGEAALRQAGVNVANVKSVASSLPVVKGANVMKTVAPGSGAAARLSGAVSNNVAMAPERVVRQRVIPGWSPGDEKAAKMSSLEQQRAMVAALRAEAKSAVGRSSTKGAVGGGGGGAAAAAGRGALPPASAFGILAADAGAKGNAGMQARRQQHEDDDGSGSGSDDSDVHAFSTWRDGDSSDDGSNIFAAPPQDFNYMQEDFPAFPTSAATQAKPAAQAAKTGAASAAPATPAAASEIFSSSTQSPAASPLATASPSATPSELESPTAPAGGDAAASALEGVEGFPDDETDPIVRTDPVFATEDGTVVVQDVYGNYVRMEDVYGPTPELIGFSDEAGNVSYYVVVRQSAELAAQEHQTLAGVDSGLVVDGVVTTPASVGGGVEGPHESSCDVELNGAFAVASNDQYLAVVDPPAAPVLAQHAQAPTATQPQQPAPQEEGDLNDLFALCLGGGGGTEAEREVTASAFPSAEQPFYMLMPGAPSTASAAGAAIMPASYGMYGSGDGGAGFNAYGYSATAAAAAPAGADGYTGSMLEPQQPEADDVDSLLQLLCV</sequence>
<feature type="region of interest" description="Disordered" evidence="1">
    <location>
        <begin position="234"/>
        <end position="255"/>
    </location>
</feature>
<protein>
    <submittedName>
        <fullName evidence="2">Uncharacterized protein</fullName>
    </submittedName>
</protein>
<organism evidence="2 3">
    <name type="scientific">Astrephomene gubernaculifera</name>
    <dbReference type="NCBI Taxonomy" id="47775"/>
    <lineage>
        <taxon>Eukaryota</taxon>
        <taxon>Viridiplantae</taxon>
        <taxon>Chlorophyta</taxon>
        <taxon>core chlorophytes</taxon>
        <taxon>Chlorophyceae</taxon>
        <taxon>CS clade</taxon>
        <taxon>Chlamydomonadales</taxon>
        <taxon>Astrephomenaceae</taxon>
        <taxon>Astrephomene</taxon>
    </lineage>
</organism>